<dbReference type="PROSITE" id="PS50011">
    <property type="entry name" value="PROTEIN_KINASE_DOM"/>
    <property type="match status" value="1"/>
</dbReference>
<dbReference type="SUPFAM" id="SSF56112">
    <property type="entry name" value="Protein kinase-like (PK-like)"/>
    <property type="match status" value="1"/>
</dbReference>
<protein>
    <recommendedName>
        <fullName evidence="8">Protein kinase domain-containing protein</fullName>
    </recommendedName>
</protein>
<dbReference type="PROSITE" id="PS00107">
    <property type="entry name" value="PROTEIN_KINASE_ATP"/>
    <property type="match status" value="1"/>
</dbReference>
<accession>A0ABU6T5N3</accession>
<dbReference type="SMART" id="SM00220">
    <property type="entry name" value="S_TKc"/>
    <property type="match status" value="1"/>
</dbReference>
<dbReference type="InterPro" id="IPR011009">
    <property type="entry name" value="Kinase-like_dom_sf"/>
</dbReference>
<keyword evidence="2 5" id="KW-0547">Nucleotide-binding</keyword>
<feature type="transmembrane region" description="Helical" evidence="6">
    <location>
        <begin position="237"/>
        <end position="264"/>
    </location>
</feature>
<evidence type="ECO:0000256" key="1">
    <source>
        <dbReference type="ARBA" id="ARBA00022679"/>
    </source>
</evidence>
<evidence type="ECO:0000256" key="2">
    <source>
        <dbReference type="ARBA" id="ARBA00022741"/>
    </source>
</evidence>
<dbReference type="InterPro" id="IPR000719">
    <property type="entry name" value="Prot_kinase_dom"/>
</dbReference>
<keyword evidence="6" id="KW-0472">Membrane</keyword>
<dbReference type="PANTHER" id="PTHR46008:SF2">
    <property type="entry name" value="LEAF RUST 10 DISEASE-RESISTANCE LOCUS RECEPTOR-LIKE PROTEIN KINASE-LIKE 1.4"/>
    <property type="match status" value="1"/>
</dbReference>
<dbReference type="EMBL" id="JASCZI010090648">
    <property type="protein sequence ID" value="MED6144000.1"/>
    <property type="molecule type" value="Genomic_DNA"/>
</dbReference>
<dbReference type="CDD" id="cd14066">
    <property type="entry name" value="STKc_IRAK"/>
    <property type="match status" value="1"/>
</dbReference>
<name>A0ABU6T5N3_9FABA</name>
<feature type="binding site" evidence="5">
    <location>
        <position position="345"/>
    </location>
    <ligand>
        <name>ATP</name>
        <dbReference type="ChEBI" id="CHEBI:30616"/>
    </ligand>
</feature>
<keyword evidence="1" id="KW-0808">Transferase</keyword>
<keyword evidence="7" id="KW-0732">Signal</keyword>
<dbReference type="Gene3D" id="3.30.200.20">
    <property type="entry name" value="Phosphorylase Kinase, domain 1"/>
    <property type="match status" value="1"/>
</dbReference>
<evidence type="ECO:0000256" key="3">
    <source>
        <dbReference type="ARBA" id="ARBA00022777"/>
    </source>
</evidence>
<keyword evidence="6" id="KW-1133">Transmembrane helix</keyword>
<reference evidence="9 10" key="1">
    <citation type="journal article" date="2023" name="Plants (Basel)">
        <title>Bridging the Gap: Combining Genomics and Transcriptomics Approaches to Understand Stylosanthes scabra, an Orphan Legume from the Brazilian Caatinga.</title>
        <authorList>
            <person name="Ferreira-Neto J.R.C."/>
            <person name="da Silva M.D."/>
            <person name="Binneck E."/>
            <person name="de Melo N.F."/>
            <person name="da Silva R.H."/>
            <person name="de Melo A.L.T.M."/>
            <person name="Pandolfi V."/>
            <person name="Bustamante F.O."/>
            <person name="Brasileiro-Vidal A.C."/>
            <person name="Benko-Iseppon A.M."/>
        </authorList>
    </citation>
    <scope>NUCLEOTIDE SEQUENCE [LARGE SCALE GENOMIC DNA]</scope>
    <source>
        <tissue evidence="9">Leaves</tissue>
    </source>
</reference>
<dbReference type="PANTHER" id="PTHR46008">
    <property type="entry name" value="LEAF RUST 10 DISEASE-RESISTANCE LOCUS RECEPTOR-LIKE PROTEIN KINASE-LIKE 1.4"/>
    <property type="match status" value="1"/>
</dbReference>
<dbReference type="InterPro" id="IPR017441">
    <property type="entry name" value="Protein_kinase_ATP_BS"/>
</dbReference>
<comment type="caution">
    <text evidence="9">The sequence shown here is derived from an EMBL/GenBank/DDBJ whole genome shotgun (WGS) entry which is preliminary data.</text>
</comment>
<feature type="domain" description="Protein kinase" evidence="8">
    <location>
        <begin position="317"/>
        <end position="597"/>
    </location>
</feature>
<dbReference type="InterPro" id="IPR008271">
    <property type="entry name" value="Ser/Thr_kinase_AS"/>
</dbReference>
<evidence type="ECO:0000256" key="6">
    <source>
        <dbReference type="SAM" id="Phobius"/>
    </source>
</evidence>
<proteinExistence type="predicted"/>
<dbReference type="PROSITE" id="PS00108">
    <property type="entry name" value="PROTEIN_KINASE_ST"/>
    <property type="match status" value="1"/>
</dbReference>
<feature type="signal peptide" evidence="7">
    <location>
        <begin position="1"/>
        <end position="22"/>
    </location>
</feature>
<evidence type="ECO:0000259" key="8">
    <source>
        <dbReference type="PROSITE" id="PS50011"/>
    </source>
</evidence>
<evidence type="ECO:0000256" key="7">
    <source>
        <dbReference type="SAM" id="SignalP"/>
    </source>
</evidence>
<evidence type="ECO:0000256" key="5">
    <source>
        <dbReference type="PROSITE-ProRule" id="PRU10141"/>
    </source>
</evidence>
<sequence>MGSGRGLLGFFTFLCCLGLLHSAHFDCGNLGQLRYPFTNIDSTECGLYISNCDKPEADAQVFLGNQTYRVESTLMVDNFFSFILVQETGGAVNLWELRGNLSLRVVNRVAFFKCIHEYQPEENGIFEYTTCGGDDGHHLANYDVYFGSDRFFPLDDIHDMFPSLSEACSGDSSGQELNQTHPCTSFKSFVVIEVTSARSSYPDREVILRKGKRETGKVPVVDQQVIRTKGKIGAWKAAVIGLSTGFAAMIIIALAQLCAILLLYKRRHNSSGYQGKLWNMYSRSPNSNTNPKLESGNVYFGIPLFSYEELQDATNNFDQTKELGEGGFGTVYYGKLRDGREVAVKRLFERNYKPVESFINEIQILTRLRHTNLVSLYGCTSRHSRELLLVYEYIPNGTLSYHLRLRRGDNTSTASSLLPWPVRMKIAIETASALAYLHACGIIHRDVKTSNILLDNNFGVKVADFGLSRLFPNNVSHVSTAPQGTPGYVDPEYRLCYQLTNKSDVYSFGVVLVELISALPAVDVNRERDDIKLANVAVRKFKKGEFWELVDPSLEIQLDYVSRRMIILVAKLAFQCLQGENDLRPSMAEVLEALQRIEIGREEAENLEGREVHRAGVSMNYAEAQNSLMNAKRHLQTF</sequence>
<evidence type="ECO:0000313" key="10">
    <source>
        <dbReference type="Proteomes" id="UP001341840"/>
    </source>
</evidence>
<gene>
    <name evidence="9" type="ORF">PIB30_011244</name>
</gene>
<evidence type="ECO:0000256" key="4">
    <source>
        <dbReference type="ARBA" id="ARBA00022840"/>
    </source>
</evidence>
<evidence type="ECO:0000313" key="9">
    <source>
        <dbReference type="EMBL" id="MED6144000.1"/>
    </source>
</evidence>
<dbReference type="Proteomes" id="UP001341840">
    <property type="component" value="Unassembled WGS sequence"/>
</dbReference>
<keyword evidence="4 5" id="KW-0067">ATP-binding</keyword>
<feature type="chain" id="PRO_5045136939" description="Protein kinase domain-containing protein" evidence="7">
    <location>
        <begin position="23"/>
        <end position="638"/>
    </location>
</feature>
<keyword evidence="6" id="KW-0812">Transmembrane</keyword>
<dbReference type="Pfam" id="PF00069">
    <property type="entry name" value="Pkinase"/>
    <property type="match status" value="1"/>
</dbReference>
<keyword evidence="10" id="KW-1185">Reference proteome</keyword>
<keyword evidence="3" id="KW-0418">Kinase</keyword>
<organism evidence="9 10">
    <name type="scientific">Stylosanthes scabra</name>
    <dbReference type="NCBI Taxonomy" id="79078"/>
    <lineage>
        <taxon>Eukaryota</taxon>
        <taxon>Viridiplantae</taxon>
        <taxon>Streptophyta</taxon>
        <taxon>Embryophyta</taxon>
        <taxon>Tracheophyta</taxon>
        <taxon>Spermatophyta</taxon>
        <taxon>Magnoliopsida</taxon>
        <taxon>eudicotyledons</taxon>
        <taxon>Gunneridae</taxon>
        <taxon>Pentapetalae</taxon>
        <taxon>rosids</taxon>
        <taxon>fabids</taxon>
        <taxon>Fabales</taxon>
        <taxon>Fabaceae</taxon>
        <taxon>Papilionoideae</taxon>
        <taxon>50 kb inversion clade</taxon>
        <taxon>dalbergioids sensu lato</taxon>
        <taxon>Dalbergieae</taxon>
        <taxon>Pterocarpus clade</taxon>
        <taxon>Stylosanthes</taxon>
    </lineage>
</organism>
<dbReference type="Gene3D" id="1.10.510.10">
    <property type="entry name" value="Transferase(Phosphotransferase) domain 1"/>
    <property type="match status" value="1"/>
</dbReference>